<name>A0A5B0Q9P2_PUCGR</name>
<accession>A0A5B0Q9P2</accession>
<evidence type="ECO:0000313" key="2">
    <source>
        <dbReference type="Proteomes" id="UP000324748"/>
    </source>
</evidence>
<proteinExistence type="predicted"/>
<comment type="caution">
    <text evidence="1">The sequence shown here is derived from an EMBL/GenBank/DDBJ whole genome shotgun (WGS) entry which is preliminary data.</text>
</comment>
<organism evidence="1 2">
    <name type="scientific">Puccinia graminis f. sp. tritici</name>
    <dbReference type="NCBI Taxonomy" id="56615"/>
    <lineage>
        <taxon>Eukaryota</taxon>
        <taxon>Fungi</taxon>
        <taxon>Dikarya</taxon>
        <taxon>Basidiomycota</taxon>
        <taxon>Pucciniomycotina</taxon>
        <taxon>Pucciniomycetes</taxon>
        <taxon>Pucciniales</taxon>
        <taxon>Pucciniaceae</taxon>
        <taxon>Puccinia</taxon>
    </lineage>
</organism>
<dbReference type="AlphaFoldDB" id="A0A5B0Q9P2"/>
<sequence>MKNRQTFMKTRFVLPARKQQCNRYLSGIGSKCTPIPCIGIGLFFRSNPDLSDDWDQLGRSDTSRVGTWYRYRPSRSKDSPILYCGPPTLFGTGRRVGLGIDRTPPGLPHSSCPAAALRFVAGYLIWRPPTLVASPFKRRVVLGLERTYSDSNGHRPASTTRRSRAALRFVGVSPDEPQPLPLSLLLESWARLGIRPRPLSSVSLVVQDS</sequence>
<keyword evidence="2" id="KW-1185">Reference proteome</keyword>
<gene>
    <name evidence="1" type="ORF">PGT21_001984</name>
</gene>
<evidence type="ECO:0000313" key="1">
    <source>
        <dbReference type="EMBL" id="KAA1109897.1"/>
    </source>
</evidence>
<protein>
    <submittedName>
        <fullName evidence="1">Uncharacterized protein</fullName>
    </submittedName>
</protein>
<dbReference type="EMBL" id="VSWC01000027">
    <property type="protein sequence ID" value="KAA1109897.1"/>
    <property type="molecule type" value="Genomic_DNA"/>
</dbReference>
<reference evidence="1 2" key="1">
    <citation type="submission" date="2019-05" db="EMBL/GenBank/DDBJ databases">
        <title>Emergence of the Ug99 lineage of the wheat stem rust pathogen through somatic hybridization.</title>
        <authorList>
            <person name="Li F."/>
            <person name="Upadhyaya N.M."/>
            <person name="Sperschneider J."/>
            <person name="Matny O."/>
            <person name="Nguyen-Phuc H."/>
            <person name="Mago R."/>
            <person name="Raley C."/>
            <person name="Miller M.E."/>
            <person name="Silverstein K.A.T."/>
            <person name="Henningsen E."/>
            <person name="Hirsch C.D."/>
            <person name="Visser B."/>
            <person name="Pretorius Z.A."/>
            <person name="Steffenson B.J."/>
            <person name="Schwessinger B."/>
            <person name="Dodds P.N."/>
            <person name="Figueroa M."/>
        </authorList>
    </citation>
    <scope>NUCLEOTIDE SEQUENCE [LARGE SCALE GENOMIC DNA]</scope>
    <source>
        <strain evidence="1">21-0</strain>
    </source>
</reference>
<dbReference type="Proteomes" id="UP000324748">
    <property type="component" value="Unassembled WGS sequence"/>
</dbReference>